<keyword evidence="1" id="KW-0812">Transmembrane</keyword>
<evidence type="ECO:0000313" key="2">
    <source>
        <dbReference type="EMBL" id="MFC7392279.1"/>
    </source>
</evidence>
<dbReference type="InterPro" id="IPR052928">
    <property type="entry name" value="Desiccation-related_membrane"/>
</dbReference>
<sequence length="81" mass="8396">MSTKNFVVGSLVGGAVGAFAALMLAPKTGEEFRKDLCGSSSGLIDKSGDLAISLTQKTSDVVNKAKKVGQNLTSKEDEPYS</sequence>
<dbReference type="Proteomes" id="UP001596505">
    <property type="component" value="Unassembled WGS sequence"/>
</dbReference>
<dbReference type="EMBL" id="JBHTCO010000004">
    <property type="protein sequence ID" value="MFC7392279.1"/>
    <property type="molecule type" value="Genomic_DNA"/>
</dbReference>
<protein>
    <submittedName>
        <fullName evidence="2">YtxH domain-containing protein</fullName>
    </submittedName>
</protein>
<dbReference type="PANTHER" id="PTHR35792:SF1">
    <property type="entry name" value="SLL0268 PROTEIN"/>
    <property type="match status" value="1"/>
</dbReference>
<evidence type="ECO:0000313" key="3">
    <source>
        <dbReference type="Proteomes" id="UP001596505"/>
    </source>
</evidence>
<reference evidence="3" key="1">
    <citation type="journal article" date="2019" name="Int. J. Syst. Evol. Microbiol.">
        <title>The Global Catalogue of Microorganisms (GCM) 10K type strain sequencing project: providing services to taxonomists for standard genome sequencing and annotation.</title>
        <authorList>
            <consortium name="The Broad Institute Genomics Platform"/>
            <consortium name="The Broad Institute Genome Sequencing Center for Infectious Disease"/>
            <person name="Wu L."/>
            <person name="Ma J."/>
        </authorList>
    </citation>
    <scope>NUCLEOTIDE SEQUENCE [LARGE SCALE GENOMIC DNA]</scope>
    <source>
        <strain evidence="3">CGMCC 1.16305</strain>
    </source>
</reference>
<gene>
    <name evidence="2" type="ORF">ACFQRG_04725</name>
</gene>
<comment type="caution">
    <text evidence="2">The sequence shown here is derived from an EMBL/GenBank/DDBJ whole genome shotgun (WGS) entry which is preliminary data.</text>
</comment>
<dbReference type="InterPro" id="IPR024623">
    <property type="entry name" value="YtxH"/>
</dbReference>
<keyword evidence="3" id="KW-1185">Reference proteome</keyword>
<evidence type="ECO:0000256" key="1">
    <source>
        <dbReference type="SAM" id="Phobius"/>
    </source>
</evidence>
<name>A0ABW2PT36_9BACL</name>
<accession>A0ABW2PT36</accession>
<keyword evidence="1" id="KW-0472">Membrane</keyword>
<dbReference type="RefSeq" id="WP_380964228.1">
    <property type="nucleotide sequence ID" value="NZ_JBHTCO010000004.1"/>
</dbReference>
<feature type="transmembrane region" description="Helical" evidence="1">
    <location>
        <begin position="6"/>
        <end position="25"/>
    </location>
</feature>
<proteinExistence type="predicted"/>
<dbReference type="Pfam" id="PF12732">
    <property type="entry name" value="YtxH"/>
    <property type="match status" value="1"/>
</dbReference>
<keyword evidence="1" id="KW-1133">Transmembrane helix</keyword>
<organism evidence="2 3">
    <name type="scientific">Scopulibacillus cellulosilyticus</name>
    <dbReference type="NCBI Taxonomy" id="2665665"/>
    <lineage>
        <taxon>Bacteria</taxon>
        <taxon>Bacillati</taxon>
        <taxon>Bacillota</taxon>
        <taxon>Bacilli</taxon>
        <taxon>Bacillales</taxon>
        <taxon>Sporolactobacillaceae</taxon>
        <taxon>Scopulibacillus</taxon>
    </lineage>
</organism>
<dbReference type="PANTHER" id="PTHR35792">
    <property type="entry name" value="GENERAL STRESS PROTEIN"/>
    <property type="match status" value="1"/>
</dbReference>